<protein>
    <recommendedName>
        <fullName evidence="4">Integral membrane protein 2</fullName>
    </recommendedName>
</protein>
<evidence type="ECO:0000256" key="1">
    <source>
        <dbReference type="SAM" id="Phobius"/>
    </source>
</evidence>
<reference evidence="2 3" key="1">
    <citation type="submission" date="2024-01" db="EMBL/GenBank/DDBJ databases">
        <title>The genome of the rayed Mediterranean limpet Patella caerulea (Linnaeus, 1758).</title>
        <authorList>
            <person name="Anh-Thu Weber A."/>
            <person name="Halstead-Nussloch G."/>
        </authorList>
    </citation>
    <scope>NUCLEOTIDE SEQUENCE [LARGE SCALE GENOMIC DNA]</scope>
    <source>
        <strain evidence="2">AATW-2023a</strain>
        <tissue evidence="2">Whole specimen</tissue>
    </source>
</reference>
<keyword evidence="1" id="KW-0472">Membrane</keyword>
<feature type="transmembrane region" description="Helical" evidence="1">
    <location>
        <begin position="35"/>
        <end position="57"/>
    </location>
</feature>
<name>A0AAN8PC37_PATCE</name>
<accession>A0AAN8PC37</accession>
<evidence type="ECO:0000313" key="2">
    <source>
        <dbReference type="EMBL" id="KAK6172829.1"/>
    </source>
</evidence>
<evidence type="ECO:0000313" key="3">
    <source>
        <dbReference type="Proteomes" id="UP001347796"/>
    </source>
</evidence>
<keyword evidence="1" id="KW-0812">Transmembrane</keyword>
<comment type="caution">
    <text evidence="2">The sequence shown here is derived from an EMBL/GenBank/DDBJ whole genome shotgun (WGS) entry which is preliminary data.</text>
</comment>
<dbReference type="EMBL" id="JAZGQO010000011">
    <property type="protein sequence ID" value="KAK6172829.1"/>
    <property type="molecule type" value="Genomic_DNA"/>
</dbReference>
<dbReference type="AlphaFoldDB" id="A0AAN8PC37"/>
<dbReference type="Proteomes" id="UP001347796">
    <property type="component" value="Unassembled WGS sequence"/>
</dbReference>
<organism evidence="2 3">
    <name type="scientific">Patella caerulea</name>
    <name type="common">Rayed Mediterranean limpet</name>
    <dbReference type="NCBI Taxonomy" id="87958"/>
    <lineage>
        <taxon>Eukaryota</taxon>
        <taxon>Metazoa</taxon>
        <taxon>Spiralia</taxon>
        <taxon>Lophotrochozoa</taxon>
        <taxon>Mollusca</taxon>
        <taxon>Gastropoda</taxon>
        <taxon>Patellogastropoda</taxon>
        <taxon>Patelloidea</taxon>
        <taxon>Patellidae</taxon>
        <taxon>Patella</taxon>
    </lineage>
</organism>
<gene>
    <name evidence="2" type="ORF">SNE40_016411</name>
</gene>
<keyword evidence="3" id="KW-1185">Reference proteome</keyword>
<proteinExistence type="predicted"/>
<sequence>MSPPVVCLLQTKPEIFEGEERTTGKRSPRRVCTTATSVIVLLIIFGTTFGGIAYNYYLFHKEKYESKAIINGVALPEHIQVDYKNEFIYVRHEQHGNTDALNALHNYGRKLMALHDLTRNMCFIDRINDTFKGDLYFWSSHEGIGRVPPKILFDYTLEPINAKVLRKFAGDEIANHCGNATSHWMINERPFVIQNRRKRSEAQFLQFSMHCKKDMTSEISNTFH</sequence>
<evidence type="ECO:0008006" key="4">
    <source>
        <dbReference type="Google" id="ProtNLM"/>
    </source>
</evidence>
<keyword evidence="1" id="KW-1133">Transmembrane helix</keyword>